<dbReference type="Pfam" id="PF00293">
    <property type="entry name" value="NUDIX"/>
    <property type="match status" value="1"/>
</dbReference>
<name>A0A9D1GCV7_9BACT</name>
<dbReference type="PROSITE" id="PS51462">
    <property type="entry name" value="NUDIX"/>
    <property type="match status" value="1"/>
</dbReference>
<dbReference type="GO" id="GO:0006753">
    <property type="term" value="P:nucleoside phosphate metabolic process"/>
    <property type="evidence" value="ECO:0007669"/>
    <property type="project" value="TreeGrafter"/>
</dbReference>
<sequence>MEEKMIKPWKVMSSRYLAEKPWFTVREERVLLPNGNEIPNYYVFEYPDWVNVIAVTRDGKYVFERQYRHAVGLVSYELCAGVCEPDDASPLESARRELLEETGYGNGEWEELMILSPNPGTHTNLTYCYLARNVERIESQHLEPTEDIAVELLSLEEVRALLDCNGVLQALHAAPLWKYISMLSEGKI</sequence>
<comment type="caution">
    <text evidence="3">The sequence shown here is derived from an EMBL/GenBank/DDBJ whole genome shotgun (WGS) entry which is preliminary data.</text>
</comment>
<protein>
    <submittedName>
        <fullName evidence="3">NUDIX hydrolase</fullName>
    </submittedName>
</protein>
<dbReference type="AlphaFoldDB" id="A0A9D1GCV7"/>
<dbReference type="EMBL" id="DVKT01000006">
    <property type="protein sequence ID" value="HIT38685.1"/>
    <property type="molecule type" value="Genomic_DNA"/>
</dbReference>
<feature type="domain" description="Nudix hydrolase" evidence="2">
    <location>
        <begin position="45"/>
        <end position="184"/>
    </location>
</feature>
<reference evidence="3" key="2">
    <citation type="journal article" date="2021" name="PeerJ">
        <title>Extensive microbial diversity within the chicken gut microbiome revealed by metagenomics and culture.</title>
        <authorList>
            <person name="Gilroy R."/>
            <person name="Ravi A."/>
            <person name="Getino M."/>
            <person name="Pursley I."/>
            <person name="Horton D.L."/>
            <person name="Alikhan N.F."/>
            <person name="Baker D."/>
            <person name="Gharbi K."/>
            <person name="Hall N."/>
            <person name="Watson M."/>
            <person name="Adriaenssens E.M."/>
            <person name="Foster-Nyarko E."/>
            <person name="Jarju S."/>
            <person name="Secka A."/>
            <person name="Antonio M."/>
            <person name="Oren A."/>
            <person name="Chaudhuri R.R."/>
            <person name="La Ragione R."/>
            <person name="Hildebrand F."/>
            <person name="Pallen M.J."/>
        </authorList>
    </citation>
    <scope>NUCLEOTIDE SEQUENCE</scope>
    <source>
        <strain evidence="3">21143</strain>
    </source>
</reference>
<dbReference type="PANTHER" id="PTHR11839">
    <property type="entry name" value="UDP/ADP-SUGAR PYROPHOSPHATASE"/>
    <property type="match status" value="1"/>
</dbReference>
<evidence type="ECO:0000259" key="2">
    <source>
        <dbReference type="PROSITE" id="PS51462"/>
    </source>
</evidence>
<dbReference type="GO" id="GO:0016787">
    <property type="term" value="F:hydrolase activity"/>
    <property type="evidence" value="ECO:0007669"/>
    <property type="project" value="UniProtKB-KW"/>
</dbReference>
<proteinExistence type="predicted"/>
<dbReference type="Gene3D" id="3.90.79.10">
    <property type="entry name" value="Nucleoside Triphosphate Pyrophosphohydrolase"/>
    <property type="match status" value="1"/>
</dbReference>
<evidence type="ECO:0000256" key="1">
    <source>
        <dbReference type="ARBA" id="ARBA00022801"/>
    </source>
</evidence>
<evidence type="ECO:0000313" key="4">
    <source>
        <dbReference type="Proteomes" id="UP000886722"/>
    </source>
</evidence>
<gene>
    <name evidence="3" type="ORF">IAD06_01410</name>
</gene>
<dbReference type="SUPFAM" id="SSF55811">
    <property type="entry name" value="Nudix"/>
    <property type="match status" value="1"/>
</dbReference>
<dbReference type="Proteomes" id="UP000886722">
    <property type="component" value="Unassembled WGS sequence"/>
</dbReference>
<reference evidence="3" key="1">
    <citation type="submission" date="2020-10" db="EMBL/GenBank/DDBJ databases">
        <authorList>
            <person name="Gilroy R."/>
        </authorList>
    </citation>
    <scope>NUCLEOTIDE SEQUENCE</scope>
    <source>
        <strain evidence="3">21143</strain>
    </source>
</reference>
<accession>A0A9D1GCV7</accession>
<organism evidence="3 4">
    <name type="scientific">Candidatus Caccoplasma intestinavium</name>
    <dbReference type="NCBI Taxonomy" id="2840716"/>
    <lineage>
        <taxon>Bacteria</taxon>
        <taxon>Pseudomonadati</taxon>
        <taxon>Bacteroidota</taxon>
        <taxon>Bacteroidia</taxon>
        <taxon>Bacteroidales</taxon>
        <taxon>Bacteroidaceae</taxon>
        <taxon>Bacteroidaceae incertae sedis</taxon>
        <taxon>Candidatus Caccoplasma</taxon>
    </lineage>
</organism>
<dbReference type="GO" id="GO:0019693">
    <property type="term" value="P:ribose phosphate metabolic process"/>
    <property type="evidence" value="ECO:0007669"/>
    <property type="project" value="TreeGrafter"/>
</dbReference>
<evidence type="ECO:0000313" key="3">
    <source>
        <dbReference type="EMBL" id="HIT38685.1"/>
    </source>
</evidence>
<dbReference type="InterPro" id="IPR000086">
    <property type="entry name" value="NUDIX_hydrolase_dom"/>
</dbReference>
<keyword evidence="1 3" id="KW-0378">Hydrolase</keyword>
<dbReference type="InterPro" id="IPR015797">
    <property type="entry name" value="NUDIX_hydrolase-like_dom_sf"/>
</dbReference>
<dbReference type="PANTHER" id="PTHR11839:SF1">
    <property type="entry name" value="ADP-SUGAR PYROPHOSPHATASE"/>
    <property type="match status" value="1"/>
</dbReference>
<dbReference type="CDD" id="cd03424">
    <property type="entry name" value="NUDIX_ADPRase_Nudt5_UGPPase_Nudt14"/>
    <property type="match status" value="1"/>
</dbReference>